<evidence type="ECO:0000256" key="1">
    <source>
        <dbReference type="SAM" id="MobiDB-lite"/>
    </source>
</evidence>
<feature type="compositionally biased region" description="Polar residues" evidence="1">
    <location>
        <begin position="1"/>
        <end position="10"/>
    </location>
</feature>
<dbReference type="AlphaFoldDB" id="A0A6V7NIJ3"/>
<gene>
    <name evidence="2" type="ORF">CB5_LOCUS1591</name>
</gene>
<feature type="region of interest" description="Disordered" evidence="1">
    <location>
        <begin position="1"/>
        <end position="81"/>
    </location>
</feature>
<sequence length="131" mass="14374">MSKLQRSSVSFGGRARRASSGTAPPRSRPEEHGWSCHAPRRSLTGRVGWCGGPAVQPSARQRHAALRHPSQGSSGPPSEAAARVRLLRDAFHVREAPFHHPGTVENNQSPCHMDCHTACMLRVEFFLYISV</sequence>
<dbReference type="EMBL" id="LR862139">
    <property type="protein sequence ID" value="CAD1818380.1"/>
    <property type="molecule type" value="Genomic_DNA"/>
</dbReference>
<proteinExistence type="predicted"/>
<protein>
    <submittedName>
        <fullName evidence="2">Uncharacterized protein</fullName>
    </submittedName>
</protein>
<evidence type="ECO:0000313" key="2">
    <source>
        <dbReference type="EMBL" id="CAD1818380.1"/>
    </source>
</evidence>
<name>A0A6V7NIJ3_ANACO</name>
<accession>A0A6V7NIJ3</accession>
<organism evidence="2">
    <name type="scientific">Ananas comosus var. bracteatus</name>
    <name type="common">red pineapple</name>
    <dbReference type="NCBI Taxonomy" id="296719"/>
    <lineage>
        <taxon>Eukaryota</taxon>
        <taxon>Viridiplantae</taxon>
        <taxon>Streptophyta</taxon>
        <taxon>Embryophyta</taxon>
        <taxon>Tracheophyta</taxon>
        <taxon>Spermatophyta</taxon>
        <taxon>Magnoliopsida</taxon>
        <taxon>Liliopsida</taxon>
        <taxon>Poales</taxon>
        <taxon>Bromeliaceae</taxon>
        <taxon>Bromelioideae</taxon>
        <taxon>Ananas</taxon>
    </lineage>
</organism>
<reference evidence="2" key="1">
    <citation type="submission" date="2020-07" db="EMBL/GenBank/DDBJ databases">
        <authorList>
            <person name="Lin J."/>
        </authorList>
    </citation>
    <scope>NUCLEOTIDE SEQUENCE</scope>
</reference>